<name>A0AAW2A4U5_CULAL</name>
<evidence type="ECO:0000313" key="3">
    <source>
        <dbReference type="Proteomes" id="UP001479290"/>
    </source>
</evidence>
<protein>
    <submittedName>
        <fullName evidence="2">Uncharacterized protein</fullName>
    </submittedName>
</protein>
<accession>A0AAW2A4U5</accession>
<evidence type="ECO:0000256" key="1">
    <source>
        <dbReference type="SAM" id="MobiDB-lite"/>
    </source>
</evidence>
<keyword evidence="3" id="KW-1185">Reference proteome</keyword>
<evidence type="ECO:0000313" key="2">
    <source>
        <dbReference type="EMBL" id="KAK9967540.1"/>
    </source>
</evidence>
<organism evidence="2 3">
    <name type="scientific">Culter alburnus</name>
    <name type="common">Topmouth culter</name>
    <dbReference type="NCBI Taxonomy" id="194366"/>
    <lineage>
        <taxon>Eukaryota</taxon>
        <taxon>Metazoa</taxon>
        <taxon>Chordata</taxon>
        <taxon>Craniata</taxon>
        <taxon>Vertebrata</taxon>
        <taxon>Euteleostomi</taxon>
        <taxon>Actinopterygii</taxon>
        <taxon>Neopterygii</taxon>
        <taxon>Teleostei</taxon>
        <taxon>Ostariophysi</taxon>
        <taxon>Cypriniformes</taxon>
        <taxon>Xenocyprididae</taxon>
        <taxon>Xenocypridinae</taxon>
        <taxon>Culter</taxon>
    </lineage>
</organism>
<feature type="non-terminal residue" evidence="2">
    <location>
        <position position="63"/>
    </location>
</feature>
<reference evidence="2 3" key="1">
    <citation type="submission" date="2024-05" db="EMBL/GenBank/DDBJ databases">
        <title>A high-quality chromosomal-level genome assembly of Topmouth culter (Culter alburnus).</title>
        <authorList>
            <person name="Zhao H."/>
        </authorList>
    </citation>
    <scope>NUCLEOTIDE SEQUENCE [LARGE SCALE GENOMIC DNA]</scope>
    <source>
        <strain evidence="2">CATC2023</strain>
        <tissue evidence="2">Muscle</tissue>
    </source>
</reference>
<proteinExistence type="predicted"/>
<comment type="caution">
    <text evidence="2">The sequence shown here is derived from an EMBL/GenBank/DDBJ whole genome shotgun (WGS) entry which is preliminary data.</text>
</comment>
<dbReference type="AlphaFoldDB" id="A0AAW2A4U5"/>
<dbReference type="Proteomes" id="UP001479290">
    <property type="component" value="Unassembled WGS sequence"/>
</dbReference>
<gene>
    <name evidence="2" type="ORF">ABG768_001936</name>
</gene>
<feature type="compositionally biased region" description="Acidic residues" evidence="1">
    <location>
        <begin position="48"/>
        <end position="63"/>
    </location>
</feature>
<dbReference type="EMBL" id="JAWDJR010000010">
    <property type="protein sequence ID" value="KAK9967540.1"/>
    <property type="molecule type" value="Genomic_DNA"/>
</dbReference>
<sequence>MAKQLSAHDVIHQIFDSETSEEEEMQDASCSEDVSEEEGTTESATELETTDEELSSSDEGPAE</sequence>
<feature type="region of interest" description="Disordered" evidence="1">
    <location>
        <begin position="1"/>
        <end position="63"/>
    </location>
</feature>